<feature type="domain" description="DUF4124" evidence="2">
    <location>
        <begin position="17"/>
        <end position="61"/>
    </location>
</feature>
<dbReference type="RefSeq" id="WP_188710183.1">
    <property type="nucleotide sequence ID" value="NZ_BMIG01000021.1"/>
</dbReference>
<protein>
    <recommendedName>
        <fullName evidence="2">DUF4124 domain-containing protein</fullName>
    </recommendedName>
</protein>
<proteinExistence type="predicted"/>
<evidence type="ECO:0000313" key="3">
    <source>
        <dbReference type="EMBL" id="GGB13610.1"/>
    </source>
</evidence>
<keyword evidence="4" id="KW-1185">Reference proteome</keyword>
<evidence type="ECO:0000259" key="2">
    <source>
        <dbReference type="Pfam" id="PF13511"/>
    </source>
</evidence>
<dbReference type="InterPro" id="IPR025392">
    <property type="entry name" value="DUF4124"/>
</dbReference>
<dbReference type="Pfam" id="PF13511">
    <property type="entry name" value="DUF4124"/>
    <property type="match status" value="1"/>
</dbReference>
<evidence type="ECO:0000256" key="1">
    <source>
        <dbReference type="SAM" id="Coils"/>
    </source>
</evidence>
<dbReference type="Proteomes" id="UP000620596">
    <property type="component" value="Unassembled WGS sequence"/>
</dbReference>
<dbReference type="EMBL" id="BMIG01000021">
    <property type="protein sequence ID" value="GGB13610.1"/>
    <property type="molecule type" value="Genomic_DNA"/>
</dbReference>
<gene>
    <name evidence="3" type="ORF">GCM10011496_38200</name>
</gene>
<reference evidence="3" key="2">
    <citation type="submission" date="2020-09" db="EMBL/GenBank/DDBJ databases">
        <authorList>
            <person name="Sun Q."/>
            <person name="Zhou Y."/>
        </authorList>
    </citation>
    <scope>NUCLEOTIDE SEQUENCE</scope>
    <source>
        <strain evidence="3">CGMCC 1.15322</strain>
    </source>
</reference>
<sequence>MDLKITPKYLILTLVGWAFALSAAAQYQWVGKDGRKVFSDRPPPADIQEKDIVKQPGGRRAALPVIAAETTDAASTNAAAAPAAAAAKLKVDPNAPKISGKDAELEAKKKKLEQEAAAKKKAEEEKVIQAQAENCERAKKAVATFQSGVRIASTNAKGEREIMDDSVRASELKRVQAVVDQDCNRPAAQ</sequence>
<evidence type="ECO:0000313" key="4">
    <source>
        <dbReference type="Proteomes" id="UP000620596"/>
    </source>
</evidence>
<keyword evidence="1" id="KW-0175">Coiled coil</keyword>
<dbReference type="AlphaFoldDB" id="A0A916SRQ0"/>
<comment type="caution">
    <text evidence="3">The sequence shown here is derived from an EMBL/GenBank/DDBJ whole genome shotgun (WGS) entry which is preliminary data.</text>
</comment>
<name>A0A916SRQ0_9BURK</name>
<accession>A0A916SRQ0</accession>
<organism evidence="3 4">
    <name type="scientific">Polaromonas eurypsychrophila</name>
    <dbReference type="NCBI Taxonomy" id="1614635"/>
    <lineage>
        <taxon>Bacteria</taxon>
        <taxon>Pseudomonadati</taxon>
        <taxon>Pseudomonadota</taxon>
        <taxon>Betaproteobacteria</taxon>
        <taxon>Burkholderiales</taxon>
        <taxon>Comamonadaceae</taxon>
        <taxon>Polaromonas</taxon>
    </lineage>
</organism>
<feature type="coiled-coil region" evidence="1">
    <location>
        <begin position="102"/>
        <end position="141"/>
    </location>
</feature>
<reference evidence="3" key="1">
    <citation type="journal article" date="2014" name="Int. J. Syst. Evol. Microbiol.">
        <title>Complete genome sequence of Corynebacterium casei LMG S-19264T (=DSM 44701T), isolated from a smear-ripened cheese.</title>
        <authorList>
            <consortium name="US DOE Joint Genome Institute (JGI-PGF)"/>
            <person name="Walter F."/>
            <person name="Albersmeier A."/>
            <person name="Kalinowski J."/>
            <person name="Ruckert C."/>
        </authorList>
    </citation>
    <scope>NUCLEOTIDE SEQUENCE</scope>
    <source>
        <strain evidence="3">CGMCC 1.15322</strain>
    </source>
</reference>